<dbReference type="SUPFAM" id="SSF54523">
    <property type="entry name" value="Pili subunits"/>
    <property type="match status" value="1"/>
</dbReference>
<dbReference type="Pfam" id="PF07963">
    <property type="entry name" value="N_methyl"/>
    <property type="match status" value="1"/>
</dbReference>
<organism evidence="4 5">
    <name type="scientific">Viridibacillus arvi</name>
    <dbReference type="NCBI Taxonomy" id="263475"/>
    <lineage>
        <taxon>Bacteria</taxon>
        <taxon>Bacillati</taxon>
        <taxon>Bacillota</taxon>
        <taxon>Bacilli</taxon>
        <taxon>Bacillales</taxon>
        <taxon>Caryophanaceae</taxon>
        <taxon>Viridibacillus</taxon>
    </lineage>
</organism>
<dbReference type="NCBIfam" id="TIGR02532">
    <property type="entry name" value="IV_pilin_GFxxxE"/>
    <property type="match status" value="1"/>
</dbReference>
<evidence type="ECO:0000313" key="4">
    <source>
        <dbReference type="EMBL" id="KOO52695.1"/>
    </source>
</evidence>
<feature type="transmembrane region" description="Helical" evidence="3">
    <location>
        <begin position="20"/>
        <end position="43"/>
    </location>
</feature>
<dbReference type="PROSITE" id="PS00409">
    <property type="entry name" value="PROKAR_NTER_METHYL"/>
    <property type="match status" value="1"/>
</dbReference>
<keyword evidence="2" id="KW-0178">Competence</keyword>
<reference evidence="5" key="1">
    <citation type="submission" date="2015-08" db="EMBL/GenBank/DDBJ databases">
        <title>Fjat-10028 dsm 16317.</title>
        <authorList>
            <person name="Liu B."/>
            <person name="Wang J."/>
            <person name="Zhu Y."/>
            <person name="Liu G."/>
            <person name="Chen Q."/>
            <person name="Chen Z."/>
            <person name="Lan J."/>
            <person name="Che J."/>
            <person name="Ge C."/>
            <person name="Shi H."/>
            <person name="Pan Z."/>
            <person name="Liu X."/>
        </authorList>
    </citation>
    <scope>NUCLEOTIDE SEQUENCE [LARGE SCALE GENOMIC DNA]</scope>
    <source>
        <strain evidence="5">DSM 16317</strain>
    </source>
</reference>
<proteinExistence type="predicted"/>
<dbReference type="EMBL" id="LILB01000001">
    <property type="protein sequence ID" value="KOO52695.1"/>
    <property type="molecule type" value="Genomic_DNA"/>
</dbReference>
<gene>
    <name evidence="4" type="ORF">AMD00_07970</name>
</gene>
<dbReference type="Proteomes" id="UP000036867">
    <property type="component" value="Unassembled WGS sequence"/>
</dbReference>
<keyword evidence="5" id="KW-1185">Reference proteome</keyword>
<protein>
    <recommendedName>
        <fullName evidence="6">Prepilin-type N-terminal cleavage/methylation domain-containing protein</fullName>
    </recommendedName>
</protein>
<keyword evidence="3" id="KW-1133">Transmembrane helix</keyword>
<dbReference type="InterPro" id="IPR012902">
    <property type="entry name" value="N_methyl_site"/>
</dbReference>
<dbReference type="GO" id="GO:0009986">
    <property type="term" value="C:cell surface"/>
    <property type="evidence" value="ECO:0007669"/>
    <property type="project" value="UniProtKB-SubCell"/>
</dbReference>
<evidence type="ECO:0000313" key="5">
    <source>
        <dbReference type="Proteomes" id="UP000036867"/>
    </source>
</evidence>
<name>A0A0M0LNN6_9BACL</name>
<comment type="subcellular location">
    <subcellularLocation>
        <location evidence="1">Cell surface</location>
    </subcellularLocation>
</comment>
<keyword evidence="3" id="KW-0472">Membrane</keyword>
<dbReference type="AlphaFoldDB" id="A0A0M0LNN6"/>
<evidence type="ECO:0000256" key="2">
    <source>
        <dbReference type="ARBA" id="ARBA00023287"/>
    </source>
</evidence>
<comment type="caution">
    <text evidence="4">The sequence shown here is derived from an EMBL/GenBank/DDBJ whole genome shotgun (WGS) entry which is preliminary data.</text>
</comment>
<dbReference type="GO" id="GO:0030420">
    <property type="term" value="P:establishment of competence for transformation"/>
    <property type="evidence" value="ECO:0007669"/>
    <property type="project" value="UniProtKB-KW"/>
</dbReference>
<evidence type="ECO:0000256" key="1">
    <source>
        <dbReference type="ARBA" id="ARBA00004241"/>
    </source>
</evidence>
<sequence length="151" mass="15861">MMNKIKKMIKNERGMTLIELLAVIVIIAIIALIAIPAIGNIIANSKDKAILSDASQIISGAKIAFADGGCASTTVCNGAELKSYVEGEGITLDEKTTTVTKADGVYTIVYAGFSGLSKDSKFKKDTKDNQITSTKLAEIMGGKASTPDKAE</sequence>
<accession>A0A0M0LNN6</accession>
<evidence type="ECO:0000256" key="3">
    <source>
        <dbReference type="SAM" id="Phobius"/>
    </source>
</evidence>
<evidence type="ECO:0008006" key="6">
    <source>
        <dbReference type="Google" id="ProtNLM"/>
    </source>
</evidence>
<dbReference type="InterPro" id="IPR045584">
    <property type="entry name" value="Pilin-like"/>
</dbReference>
<dbReference type="STRING" id="263475.AMD00_07970"/>
<dbReference type="Gene3D" id="3.30.700.10">
    <property type="entry name" value="Glycoprotein, Type 4 Pilin"/>
    <property type="match status" value="1"/>
</dbReference>
<dbReference type="PATRIC" id="fig|263475.3.peg.2050"/>
<keyword evidence="3" id="KW-0812">Transmembrane</keyword>